<dbReference type="EMBL" id="SIDB01000005">
    <property type="protein sequence ID" value="KAI3432567.1"/>
    <property type="molecule type" value="Genomic_DNA"/>
</dbReference>
<protein>
    <submittedName>
        <fullName evidence="2">Uncharacterized protein</fullName>
    </submittedName>
</protein>
<feature type="region of interest" description="Disordered" evidence="1">
    <location>
        <begin position="18"/>
        <end position="123"/>
    </location>
</feature>
<sequence length="123" mass="12251">MLRQVFQRIPRPDFAVCGGRGRTSGRFLASGSGIRDLYFDRTETNGPRQGNGDCGTDGASGGGKQAWQQGQAASGGSGGGGGGGESKPAKKRKSGGKRPTVAAQAGDAAEAGAPATVGLDVRS</sequence>
<feature type="compositionally biased region" description="Gly residues" evidence="1">
    <location>
        <begin position="73"/>
        <end position="85"/>
    </location>
</feature>
<dbReference type="AlphaFoldDB" id="A0A9D4YYQ8"/>
<name>A0A9D4YYQ8_CHLVU</name>
<evidence type="ECO:0000313" key="3">
    <source>
        <dbReference type="Proteomes" id="UP001055712"/>
    </source>
</evidence>
<gene>
    <name evidence="2" type="ORF">D9Q98_004116</name>
</gene>
<evidence type="ECO:0000256" key="1">
    <source>
        <dbReference type="SAM" id="MobiDB-lite"/>
    </source>
</evidence>
<comment type="caution">
    <text evidence="2">The sequence shown here is derived from an EMBL/GenBank/DDBJ whole genome shotgun (WGS) entry which is preliminary data.</text>
</comment>
<reference evidence="2" key="2">
    <citation type="submission" date="2020-11" db="EMBL/GenBank/DDBJ databases">
        <authorList>
            <person name="Cecchin M."/>
            <person name="Marcolungo L."/>
            <person name="Rossato M."/>
            <person name="Girolomoni L."/>
            <person name="Cosentino E."/>
            <person name="Cuine S."/>
            <person name="Li-Beisson Y."/>
            <person name="Delledonne M."/>
            <person name="Ballottari M."/>
        </authorList>
    </citation>
    <scope>NUCLEOTIDE SEQUENCE</scope>
    <source>
        <strain evidence="2">211/11P</strain>
        <tissue evidence="2">Whole cell</tissue>
    </source>
</reference>
<organism evidence="2 3">
    <name type="scientific">Chlorella vulgaris</name>
    <name type="common">Green alga</name>
    <dbReference type="NCBI Taxonomy" id="3077"/>
    <lineage>
        <taxon>Eukaryota</taxon>
        <taxon>Viridiplantae</taxon>
        <taxon>Chlorophyta</taxon>
        <taxon>core chlorophytes</taxon>
        <taxon>Trebouxiophyceae</taxon>
        <taxon>Chlorellales</taxon>
        <taxon>Chlorellaceae</taxon>
        <taxon>Chlorella clade</taxon>
        <taxon>Chlorella</taxon>
    </lineage>
</organism>
<proteinExistence type="predicted"/>
<keyword evidence="3" id="KW-1185">Reference proteome</keyword>
<reference evidence="2" key="1">
    <citation type="journal article" date="2019" name="Plant J.">
        <title>Chlorella vulgaris genome assembly and annotation reveals the molecular basis for metabolic acclimation to high light conditions.</title>
        <authorList>
            <person name="Cecchin M."/>
            <person name="Marcolungo L."/>
            <person name="Rossato M."/>
            <person name="Girolomoni L."/>
            <person name="Cosentino E."/>
            <person name="Cuine S."/>
            <person name="Li-Beisson Y."/>
            <person name="Delledonne M."/>
            <person name="Ballottari M."/>
        </authorList>
    </citation>
    <scope>NUCLEOTIDE SEQUENCE</scope>
    <source>
        <strain evidence="2">211/11P</strain>
    </source>
</reference>
<feature type="compositionally biased region" description="Gly residues" evidence="1">
    <location>
        <begin position="52"/>
        <end position="64"/>
    </location>
</feature>
<accession>A0A9D4YYQ8</accession>
<dbReference type="Proteomes" id="UP001055712">
    <property type="component" value="Unassembled WGS sequence"/>
</dbReference>
<evidence type="ECO:0000313" key="2">
    <source>
        <dbReference type="EMBL" id="KAI3432567.1"/>
    </source>
</evidence>
<feature type="compositionally biased region" description="Low complexity" evidence="1">
    <location>
        <begin position="102"/>
        <end position="115"/>
    </location>
</feature>